<reference evidence="2 3" key="1">
    <citation type="journal article" date="2019" name="Microorganisms">
        <title>Systematic Affiliation and Genome Analysis of Subtercola vilae DB165(T) with Particular Emphasis on Cold Adaptation of an Isolate from a High-Altitude Cold Volcano Lake.</title>
        <authorList>
            <person name="Villalobos A.S."/>
            <person name="Wiese J."/>
            <person name="Imhoff J.F."/>
            <person name="Dorador C."/>
            <person name="Keller A."/>
            <person name="Hentschel U."/>
        </authorList>
    </citation>
    <scope>NUCLEOTIDE SEQUENCE [LARGE SCALE GENOMIC DNA]</scope>
    <source>
        <strain evidence="2 3">DB165</strain>
    </source>
</reference>
<dbReference type="Proteomes" id="UP000306192">
    <property type="component" value="Unassembled WGS sequence"/>
</dbReference>
<keyword evidence="3" id="KW-1185">Reference proteome</keyword>
<protein>
    <recommendedName>
        <fullName evidence="4">DNA modification methylase</fullName>
    </recommendedName>
</protein>
<proteinExistence type="predicted"/>
<evidence type="ECO:0000313" key="3">
    <source>
        <dbReference type="Proteomes" id="UP000306192"/>
    </source>
</evidence>
<dbReference type="EMBL" id="QYRT01000048">
    <property type="protein sequence ID" value="TIH30810.1"/>
    <property type="molecule type" value="Genomic_DNA"/>
</dbReference>
<feature type="region of interest" description="Disordered" evidence="1">
    <location>
        <begin position="157"/>
        <end position="180"/>
    </location>
</feature>
<evidence type="ECO:0000313" key="2">
    <source>
        <dbReference type="EMBL" id="TIH30810.1"/>
    </source>
</evidence>
<sequence>MAALIGVSASGCAFITPQSTISIKEAADGVEGNVSPDLAIRNATLISDDNKTGSLIASFVNTSSSPITVNMQYTDSSGVLSTETQYVEGSSTSTVGGTTDVKVVFTGLDVKAGALFPVFFQYGTQTGVKLLVPVLTSDWPQFTGLAPTVAPTATALPTPSASATVAPQTATPAPAATPAQ</sequence>
<name>A0A4T2BIP3_9MICO</name>
<evidence type="ECO:0008006" key="4">
    <source>
        <dbReference type="Google" id="ProtNLM"/>
    </source>
</evidence>
<evidence type="ECO:0000256" key="1">
    <source>
        <dbReference type="SAM" id="MobiDB-lite"/>
    </source>
</evidence>
<comment type="caution">
    <text evidence="2">The sequence shown here is derived from an EMBL/GenBank/DDBJ whole genome shotgun (WGS) entry which is preliminary data.</text>
</comment>
<dbReference type="AlphaFoldDB" id="A0A4T2BIP3"/>
<organism evidence="2 3">
    <name type="scientific">Subtercola vilae</name>
    <dbReference type="NCBI Taxonomy" id="2056433"/>
    <lineage>
        <taxon>Bacteria</taxon>
        <taxon>Bacillati</taxon>
        <taxon>Actinomycetota</taxon>
        <taxon>Actinomycetes</taxon>
        <taxon>Micrococcales</taxon>
        <taxon>Microbacteriaceae</taxon>
        <taxon>Subtercola</taxon>
    </lineage>
</organism>
<gene>
    <name evidence="2" type="ORF">D4765_16815</name>
</gene>
<accession>A0A4T2BIP3</accession>